<gene>
    <name evidence="2" type="ORF">SAMN05444714_0421</name>
</gene>
<name>A0A1I6LDG5_9RHOB</name>
<dbReference type="OrthoDB" id="7679320at2"/>
<proteinExistence type="predicted"/>
<dbReference type="STRING" id="1123755.SAMN05444714_0421"/>
<sequence>MRTLIALLLLTTPAYAWEFTPLPVCTLTETTDEGTMTVTYDASLPEYAITITLADTTWPDALTFGMAFAGGDALSIGTNRHIISGDGRTLTVRDRGFGNVLNGLEFNTRAYAIADDVTVGFDLEGIAPAMAAFRDCPAVNMT</sequence>
<dbReference type="EMBL" id="FOZM01000001">
    <property type="protein sequence ID" value="SFS01489.1"/>
    <property type="molecule type" value="Genomic_DNA"/>
</dbReference>
<evidence type="ECO:0008006" key="4">
    <source>
        <dbReference type="Google" id="ProtNLM"/>
    </source>
</evidence>
<keyword evidence="3" id="KW-1185">Reference proteome</keyword>
<keyword evidence="1" id="KW-0732">Signal</keyword>
<protein>
    <recommendedName>
        <fullName evidence="4">Excinuclease ABC subunit B</fullName>
    </recommendedName>
</protein>
<reference evidence="2 3" key="1">
    <citation type="submission" date="2016-10" db="EMBL/GenBank/DDBJ databases">
        <authorList>
            <person name="de Groot N.N."/>
        </authorList>
    </citation>
    <scope>NUCLEOTIDE SEQUENCE [LARGE SCALE GENOMIC DNA]</scope>
    <source>
        <strain evidence="2 3">DSM 29433</strain>
    </source>
</reference>
<feature type="signal peptide" evidence="1">
    <location>
        <begin position="1"/>
        <end position="16"/>
    </location>
</feature>
<accession>A0A1I6LDG5</accession>
<feature type="chain" id="PRO_5011774120" description="Excinuclease ABC subunit B" evidence="1">
    <location>
        <begin position="17"/>
        <end position="142"/>
    </location>
</feature>
<evidence type="ECO:0000313" key="2">
    <source>
        <dbReference type="EMBL" id="SFS01489.1"/>
    </source>
</evidence>
<organism evidence="2 3">
    <name type="scientific">Yoonia litorea</name>
    <dbReference type="NCBI Taxonomy" id="1123755"/>
    <lineage>
        <taxon>Bacteria</taxon>
        <taxon>Pseudomonadati</taxon>
        <taxon>Pseudomonadota</taxon>
        <taxon>Alphaproteobacteria</taxon>
        <taxon>Rhodobacterales</taxon>
        <taxon>Paracoccaceae</taxon>
        <taxon>Yoonia</taxon>
    </lineage>
</organism>
<dbReference type="RefSeq" id="WP_090203373.1">
    <property type="nucleotide sequence ID" value="NZ_FOZM01000001.1"/>
</dbReference>
<evidence type="ECO:0000313" key="3">
    <source>
        <dbReference type="Proteomes" id="UP000198926"/>
    </source>
</evidence>
<dbReference type="AlphaFoldDB" id="A0A1I6LDG5"/>
<evidence type="ECO:0000256" key="1">
    <source>
        <dbReference type="SAM" id="SignalP"/>
    </source>
</evidence>
<dbReference type="Proteomes" id="UP000198926">
    <property type="component" value="Unassembled WGS sequence"/>
</dbReference>